<accession>A0AAN9VM73</accession>
<dbReference type="AlphaFoldDB" id="A0AAN9VM73"/>
<reference evidence="2 3" key="1">
    <citation type="submission" date="2024-03" db="EMBL/GenBank/DDBJ databases">
        <title>The genome assembly and annotation of the cricket Gryllus longicercus Weissman &amp; Gray.</title>
        <authorList>
            <person name="Szrajer S."/>
            <person name="Gray D."/>
            <person name="Ylla G."/>
        </authorList>
    </citation>
    <scope>NUCLEOTIDE SEQUENCE [LARGE SCALE GENOMIC DNA]</scope>
    <source>
        <strain evidence="2">DAG 2021-001</strain>
        <tissue evidence="2">Whole body minus gut</tissue>
    </source>
</reference>
<dbReference type="Pfam" id="PF00050">
    <property type="entry name" value="Kazal_1"/>
    <property type="match status" value="1"/>
</dbReference>
<feature type="domain" description="Kazal-like" evidence="1">
    <location>
        <begin position="60"/>
        <end position="107"/>
    </location>
</feature>
<dbReference type="SUPFAM" id="SSF100895">
    <property type="entry name" value="Kazal-type serine protease inhibitors"/>
    <property type="match status" value="1"/>
</dbReference>
<sequence>MRWRGNRFQWEEGLEGLEQLTHNTLFGMLAVGAVLEGRGANQNQNKAVGGGGDEELIHPPVVCPLLFSPVCAEDHSGAKNTFDNDCLLTASARRRQGGLRKLHDGAC</sequence>
<dbReference type="Proteomes" id="UP001378592">
    <property type="component" value="Unassembled WGS sequence"/>
</dbReference>
<proteinExistence type="predicted"/>
<dbReference type="EMBL" id="JAZDUA010000410">
    <property type="protein sequence ID" value="KAK7792957.1"/>
    <property type="molecule type" value="Genomic_DNA"/>
</dbReference>
<dbReference type="PROSITE" id="PS51465">
    <property type="entry name" value="KAZAL_2"/>
    <property type="match status" value="1"/>
</dbReference>
<dbReference type="InterPro" id="IPR002350">
    <property type="entry name" value="Kazal_dom"/>
</dbReference>
<evidence type="ECO:0000259" key="1">
    <source>
        <dbReference type="PROSITE" id="PS51465"/>
    </source>
</evidence>
<keyword evidence="3" id="KW-1185">Reference proteome</keyword>
<dbReference type="Gene3D" id="3.30.60.30">
    <property type="match status" value="1"/>
</dbReference>
<dbReference type="InterPro" id="IPR036058">
    <property type="entry name" value="Kazal_dom_sf"/>
</dbReference>
<comment type="caution">
    <text evidence="2">The sequence shown here is derived from an EMBL/GenBank/DDBJ whole genome shotgun (WGS) entry which is preliminary data.</text>
</comment>
<evidence type="ECO:0000313" key="3">
    <source>
        <dbReference type="Proteomes" id="UP001378592"/>
    </source>
</evidence>
<protein>
    <recommendedName>
        <fullName evidence="1">Kazal-like domain-containing protein</fullName>
    </recommendedName>
</protein>
<dbReference type="SMART" id="SM00280">
    <property type="entry name" value="KAZAL"/>
    <property type="match status" value="1"/>
</dbReference>
<evidence type="ECO:0000313" key="2">
    <source>
        <dbReference type="EMBL" id="KAK7792957.1"/>
    </source>
</evidence>
<gene>
    <name evidence="2" type="ORF">R5R35_002611</name>
</gene>
<name>A0AAN9VM73_9ORTH</name>
<organism evidence="2 3">
    <name type="scientific">Gryllus longicercus</name>
    <dbReference type="NCBI Taxonomy" id="2509291"/>
    <lineage>
        <taxon>Eukaryota</taxon>
        <taxon>Metazoa</taxon>
        <taxon>Ecdysozoa</taxon>
        <taxon>Arthropoda</taxon>
        <taxon>Hexapoda</taxon>
        <taxon>Insecta</taxon>
        <taxon>Pterygota</taxon>
        <taxon>Neoptera</taxon>
        <taxon>Polyneoptera</taxon>
        <taxon>Orthoptera</taxon>
        <taxon>Ensifera</taxon>
        <taxon>Gryllidea</taxon>
        <taxon>Grylloidea</taxon>
        <taxon>Gryllidae</taxon>
        <taxon>Gryllinae</taxon>
        <taxon>Gryllus</taxon>
    </lineage>
</organism>